<keyword evidence="1" id="KW-0812">Transmembrane</keyword>
<feature type="transmembrane region" description="Helical" evidence="1">
    <location>
        <begin position="300"/>
        <end position="323"/>
    </location>
</feature>
<feature type="transmembrane region" description="Helical" evidence="1">
    <location>
        <begin position="366"/>
        <end position="389"/>
    </location>
</feature>
<feature type="transmembrane region" description="Helical" evidence="1">
    <location>
        <begin position="335"/>
        <end position="354"/>
    </location>
</feature>
<accession>A0A176VJG3</accession>
<organism evidence="3 4">
    <name type="scientific">Marchantia polymorpha subsp. ruderalis</name>
    <dbReference type="NCBI Taxonomy" id="1480154"/>
    <lineage>
        <taxon>Eukaryota</taxon>
        <taxon>Viridiplantae</taxon>
        <taxon>Streptophyta</taxon>
        <taxon>Embryophyta</taxon>
        <taxon>Marchantiophyta</taxon>
        <taxon>Marchantiopsida</taxon>
        <taxon>Marchantiidae</taxon>
        <taxon>Marchantiales</taxon>
        <taxon>Marchantiaceae</taxon>
        <taxon>Marchantia</taxon>
    </lineage>
</organism>
<dbReference type="EMBL" id="AP019866">
    <property type="protein sequence ID" value="BBM97586.1"/>
    <property type="molecule type" value="Genomic_DNA"/>
</dbReference>
<reference evidence="3 4" key="1">
    <citation type="submission" date="2016-03" db="EMBL/GenBank/DDBJ databases">
        <title>Mechanisms controlling the formation of the plant cell surface in tip-growing cells are functionally conserved among land plants.</title>
        <authorList>
            <person name="Honkanen S."/>
            <person name="Jones V.A."/>
            <person name="Morieri G."/>
            <person name="Champion C."/>
            <person name="Hetherington A.J."/>
            <person name="Kelly S."/>
            <person name="Saint-Marcoux D."/>
            <person name="Proust H."/>
            <person name="Prescott H."/>
            <person name="Dolan L."/>
        </authorList>
    </citation>
    <scope>NUCLEOTIDE SEQUENCE [LARGE SCALE GENOMIC DNA]</scope>
    <source>
        <strain evidence="4">cv. Tak-1 and cv. Tak-2</strain>
        <tissue evidence="3">Whole gametophyte</tissue>
    </source>
</reference>
<evidence type="ECO:0000313" key="2">
    <source>
        <dbReference type="EMBL" id="BBM97586.1"/>
    </source>
</evidence>
<keyword evidence="1" id="KW-1133">Transmembrane helix</keyword>
<dbReference type="AlphaFoldDB" id="A0A176VJG3"/>
<protein>
    <submittedName>
        <fullName evidence="3">Uncharacterized protein</fullName>
    </submittedName>
</protein>
<dbReference type="EMBL" id="LVLJ01003744">
    <property type="protein sequence ID" value="OAE19916.1"/>
    <property type="molecule type" value="Genomic_DNA"/>
</dbReference>
<dbReference type="Proteomes" id="UP001162541">
    <property type="component" value="Chromosome 1"/>
</dbReference>
<evidence type="ECO:0000313" key="3">
    <source>
        <dbReference type="EMBL" id="OAE19916.1"/>
    </source>
</evidence>
<dbReference type="Proteomes" id="UP000077202">
    <property type="component" value="Unassembled WGS sequence"/>
</dbReference>
<evidence type="ECO:0000313" key="4">
    <source>
        <dbReference type="Proteomes" id="UP000077202"/>
    </source>
</evidence>
<feature type="transmembrane region" description="Helical" evidence="1">
    <location>
        <begin position="227"/>
        <end position="246"/>
    </location>
</feature>
<keyword evidence="1" id="KW-0472">Membrane</keyword>
<feature type="transmembrane region" description="Helical" evidence="1">
    <location>
        <begin position="266"/>
        <end position="288"/>
    </location>
</feature>
<reference evidence="2" key="2">
    <citation type="journal article" date="2019" name="Curr. Biol.">
        <title>Chromatin organization in early land plants reveals an ancestral association between H3K27me3, transposons, and constitutive heterochromatin.</title>
        <authorList>
            <person name="Montgomery S.A."/>
            <person name="Tanizawa Y."/>
            <person name="Galik B."/>
            <person name="Wang N."/>
            <person name="Ito T."/>
            <person name="Mochizuki T."/>
            <person name="Akimcheva S."/>
            <person name="Bowman J."/>
            <person name="Cognat V."/>
            <person name="Drouard L."/>
            <person name="Ekker H."/>
            <person name="Houng S."/>
            <person name="Kohchi T."/>
            <person name="Lin S."/>
            <person name="Liu L.D."/>
            <person name="Nakamura Y."/>
            <person name="Valeeva L.R."/>
            <person name="Shakirov E.V."/>
            <person name="Shippen D.E."/>
            <person name="Wei W."/>
            <person name="Yagura M."/>
            <person name="Yamaoka S."/>
            <person name="Yamato K.T."/>
            <person name="Liu C."/>
            <person name="Berger F."/>
        </authorList>
    </citation>
    <scope>NUCLEOTIDE SEQUENCE [LARGE SCALE GENOMIC DNA]</scope>
    <source>
        <strain evidence="2">Tak-1</strain>
    </source>
</reference>
<feature type="transmembrane region" description="Helical" evidence="1">
    <location>
        <begin position="125"/>
        <end position="148"/>
    </location>
</feature>
<sequence length="477" mass="51516">MYEFLMAKEESEISTEIFGLQPRSDGLEPRRSVSGHVAAHVNRAIRTHAVAPIQVVDDDDTDCCRSWQIFLNSVSTLVSAGLYLCDVVSTILVALQYYEFHQDHTFDHAHKTAAAHDHSQIPLRALIACLALMLVSHLGNVLAFALILPSEEHPLRSAYFLPLAQIQRLLIAAWRTAKCGRGAKPPEPSETEALYAILSVAEAGPQLSLQFFVIVELGGGSSTWQPSAVLVISVLASLLSAAFNAGRSIMYQSSMRWTLALNTPGIAGGMYTIGALLLRCTAIASVALSVRVSGLSQLKMVGFFVALLVIPVAFVNGVISLWPTMSELGTSAAKLQALIAFYTGIFMGPLYPVVHGYRHTRMSYRIPLAITTLMNMLVDVIALGVLALLNWSPCNFSTRTRTMAESQGANLPFLSSTLKCPQFVGFVGTGACLTLASAVVFICSVAGSRYQVRQGERLIRLENRGGLGCSASQLEPN</sequence>
<keyword evidence="4" id="KW-1185">Reference proteome</keyword>
<feature type="transmembrane region" description="Helical" evidence="1">
    <location>
        <begin position="423"/>
        <end position="447"/>
    </location>
</feature>
<gene>
    <name evidence="3" type="ORF">AXG93_1130s1700</name>
    <name evidence="2" type="ORF">Mp_1g06790</name>
</gene>
<name>A0A176VJG3_MARPO</name>
<proteinExistence type="predicted"/>
<evidence type="ECO:0000256" key="1">
    <source>
        <dbReference type="SAM" id="Phobius"/>
    </source>
</evidence>
<reference evidence="5" key="3">
    <citation type="journal article" date="2020" name="Curr. Biol.">
        <title>Chromatin organization in early land plants reveals an ancestral association between H3K27me3, transposons, and constitutive heterochromatin.</title>
        <authorList>
            <person name="Montgomery S.A."/>
            <person name="Tanizawa Y."/>
            <person name="Galik B."/>
            <person name="Wang N."/>
            <person name="Ito T."/>
            <person name="Mochizuki T."/>
            <person name="Akimcheva S."/>
            <person name="Bowman J.L."/>
            <person name="Cognat V."/>
            <person name="Marechal-Drouard L."/>
            <person name="Ekker H."/>
            <person name="Hong S.F."/>
            <person name="Kohchi T."/>
            <person name="Lin S.S."/>
            <person name="Liu L.D."/>
            <person name="Nakamura Y."/>
            <person name="Valeeva L.R."/>
            <person name="Shakirov E.V."/>
            <person name="Shippen D.E."/>
            <person name="Wei W.L."/>
            <person name="Yagura M."/>
            <person name="Yamaoka S."/>
            <person name="Yamato K.T."/>
            <person name="Liu C."/>
            <person name="Berger F."/>
        </authorList>
    </citation>
    <scope>NUCLEOTIDE SEQUENCE [LARGE SCALE GENOMIC DNA]</scope>
    <source>
        <strain evidence="5">Tak-1</strain>
    </source>
</reference>
<evidence type="ECO:0000313" key="5">
    <source>
        <dbReference type="Proteomes" id="UP001162541"/>
    </source>
</evidence>